<feature type="compositionally biased region" description="Basic and acidic residues" evidence="1">
    <location>
        <begin position="65"/>
        <end position="84"/>
    </location>
</feature>
<proteinExistence type="predicted"/>
<evidence type="ECO:0000256" key="1">
    <source>
        <dbReference type="SAM" id="MobiDB-lite"/>
    </source>
</evidence>
<evidence type="ECO:0000313" key="3">
    <source>
        <dbReference type="EMBL" id="PTQ35435.1"/>
    </source>
</evidence>
<keyword evidence="2" id="KW-0472">Membrane</keyword>
<dbReference type="EMBL" id="KZ772743">
    <property type="protein sequence ID" value="PTQ35435.1"/>
    <property type="molecule type" value="Genomic_DNA"/>
</dbReference>
<keyword evidence="4" id="KW-1185">Reference proteome</keyword>
<dbReference type="Gramene" id="Mp5g15590.1">
    <property type="protein sequence ID" value="Mp5g15590.1.cds1"/>
    <property type="gene ID" value="Mp5g15590"/>
</dbReference>
<reference evidence="4" key="1">
    <citation type="journal article" date="2017" name="Cell">
        <title>Insights into land plant evolution garnered from the Marchantia polymorpha genome.</title>
        <authorList>
            <person name="Bowman J.L."/>
            <person name="Kohchi T."/>
            <person name="Yamato K.T."/>
            <person name="Jenkins J."/>
            <person name="Shu S."/>
            <person name="Ishizaki K."/>
            <person name="Yamaoka S."/>
            <person name="Nishihama R."/>
            <person name="Nakamura Y."/>
            <person name="Berger F."/>
            <person name="Adam C."/>
            <person name="Aki S.S."/>
            <person name="Althoff F."/>
            <person name="Araki T."/>
            <person name="Arteaga-Vazquez M.A."/>
            <person name="Balasubrmanian S."/>
            <person name="Barry K."/>
            <person name="Bauer D."/>
            <person name="Boehm C.R."/>
            <person name="Briginshaw L."/>
            <person name="Caballero-Perez J."/>
            <person name="Catarino B."/>
            <person name="Chen F."/>
            <person name="Chiyoda S."/>
            <person name="Chovatia M."/>
            <person name="Davies K.M."/>
            <person name="Delmans M."/>
            <person name="Demura T."/>
            <person name="Dierschke T."/>
            <person name="Dolan L."/>
            <person name="Dorantes-Acosta A.E."/>
            <person name="Eklund D.M."/>
            <person name="Florent S.N."/>
            <person name="Flores-Sandoval E."/>
            <person name="Fujiyama A."/>
            <person name="Fukuzawa H."/>
            <person name="Galik B."/>
            <person name="Grimanelli D."/>
            <person name="Grimwood J."/>
            <person name="Grossniklaus U."/>
            <person name="Hamada T."/>
            <person name="Haseloff J."/>
            <person name="Hetherington A.J."/>
            <person name="Higo A."/>
            <person name="Hirakawa Y."/>
            <person name="Hundley H.N."/>
            <person name="Ikeda Y."/>
            <person name="Inoue K."/>
            <person name="Inoue S.I."/>
            <person name="Ishida S."/>
            <person name="Jia Q."/>
            <person name="Kakita M."/>
            <person name="Kanazawa T."/>
            <person name="Kawai Y."/>
            <person name="Kawashima T."/>
            <person name="Kennedy M."/>
            <person name="Kinose K."/>
            <person name="Kinoshita T."/>
            <person name="Kohara Y."/>
            <person name="Koide E."/>
            <person name="Komatsu K."/>
            <person name="Kopischke S."/>
            <person name="Kubo M."/>
            <person name="Kyozuka J."/>
            <person name="Lagercrantz U."/>
            <person name="Lin S.S."/>
            <person name="Lindquist E."/>
            <person name="Lipzen A.M."/>
            <person name="Lu C.W."/>
            <person name="De Luna E."/>
            <person name="Martienssen R.A."/>
            <person name="Minamino N."/>
            <person name="Mizutani M."/>
            <person name="Mizutani M."/>
            <person name="Mochizuki N."/>
            <person name="Monte I."/>
            <person name="Mosher R."/>
            <person name="Nagasaki H."/>
            <person name="Nakagami H."/>
            <person name="Naramoto S."/>
            <person name="Nishitani K."/>
            <person name="Ohtani M."/>
            <person name="Okamoto T."/>
            <person name="Okumura M."/>
            <person name="Phillips J."/>
            <person name="Pollak B."/>
            <person name="Reinders A."/>
            <person name="Rovekamp M."/>
            <person name="Sano R."/>
            <person name="Sawa S."/>
            <person name="Schmid M.W."/>
            <person name="Shirakawa M."/>
            <person name="Solano R."/>
            <person name="Spunde A."/>
            <person name="Suetsugu N."/>
            <person name="Sugano S."/>
            <person name="Sugiyama A."/>
            <person name="Sun R."/>
            <person name="Suzuki Y."/>
            <person name="Takenaka M."/>
            <person name="Takezawa D."/>
            <person name="Tomogane H."/>
            <person name="Tsuzuki M."/>
            <person name="Ueda T."/>
            <person name="Umeda M."/>
            <person name="Ward J.M."/>
            <person name="Watanabe Y."/>
            <person name="Yazaki K."/>
            <person name="Yokoyama R."/>
            <person name="Yoshitake Y."/>
            <person name="Yotsui I."/>
            <person name="Zachgo S."/>
            <person name="Schmutz J."/>
        </authorList>
    </citation>
    <scope>NUCLEOTIDE SEQUENCE [LARGE SCALE GENOMIC DNA]</scope>
    <source>
        <strain evidence="4">Tak-1</strain>
    </source>
</reference>
<name>A0A2R6WNK5_MARPO</name>
<dbReference type="AlphaFoldDB" id="A0A2R6WNK5"/>
<organism evidence="3 4">
    <name type="scientific">Marchantia polymorpha</name>
    <name type="common">Common liverwort</name>
    <name type="synonym">Marchantia aquatica</name>
    <dbReference type="NCBI Taxonomy" id="3197"/>
    <lineage>
        <taxon>Eukaryota</taxon>
        <taxon>Viridiplantae</taxon>
        <taxon>Streptophyta</taxon>
        <taxon>Embryophyta</taxon>
        <taxon>Marchantiophyta</taxon>
        <taxon>Marchantiopsida</taxon>
        <taxon>Marchantiidae</taxon>
        <taxon>Marchantiales</taxon>
        <taxon>Marchantiaceae</taxon>
        <taxon>Marchantia</taxon>
    </lineage>
</organism>
<dbReference type="Proteomes" id="UP000244005">
    <property type="component" value="Unassembled WGS sequence"/>
</dbReference>
<evidence type="ECO:0000313" key="4">
    <source>
        <dbReference type="Proteomes" id="UP000244005"/>
    </source>
</evidence>
<sequence length="119" mass="13100">MFDPQSDNLPVETASIKPWDHPLVLVPVVLLLLSVGATLTLAGTWNGVLLWSGRGTAAQLREHFFPPRNSSDHQSDKSADKNPRGFDVANMEVDLEVLRLVTSVESLQLVVKNELTIVE</sequence>
<feature type="transmembrane region" description="Helical" evidence="2">
    <location>
        <begin position="24"/>
        <end position="51"/>
    </location>
</feature>
<evidence type="ECO:0000256" key="2">
    <source>
        <dbReference type="SAM" id="Phobius"/>
    </source>
</evidence>
<keyword evidence="2" id="KW-0812">Transmembrane</keyword>
<gene>
    <name evidence="3" type="ORF">MARPO_0071s0051</name>
</gene>
<keyword evidence="2" id="KW-1133">Transmembrane helix</keyword>
<feature type="region of interest" description="Disordered" evidence="1">
    <location>
        <begin position="65"/>
        <end position="85"/>
    </location>
</feature>
<accession>A0A2R6WNK5</accession>
<protein>
    <submittedName>
        <fullName evidence="3">Uncharacterized protein</fullName>
    </submittedName>
</protein>